<feature type="domain" description="HTH gntR-type" evidence="6">
    <location>
        <begin position="11"/>
        <end position="79"/>
    </location>
</feature>
<dbReference type="SMART" id="SM00345">
    <property type="entry name" value="HTH_GNTR"/>
    <property type="match status" value="1"/>
</dbReference>
<keyword evidence="2" id="KW-0663">Pyridoxal phosphate</keyword>
<dbReference type="PROSITE" id="PS50949">
    <property type="entry name" value="HTH_GNTR"/>
    <property type="match status" value="1"/>
</dbReference>
<dbReference type="RefSeq" id="WP_160357989.1">
    <property type="nucleotide sequence ID" value="NZ_WSRQ01000003.1"/>
</dbReference>
<dbReference type="PANTHER" id="PTHR46577">
    <property type="entry name" value="HTH-TYPE TRANSCRIPTIONAL REGULATORY PROTEIN GABR"/>
    <property type="match status" value="1"/>
</dbReference>
<sequence>MWLSIYKNSDVSLIRQIYGQIKLLILQGKLVEGSKLPSTRWLSEDLKISRNVILEAYEQLMAEGYIESRHGSGTVVSKGTYFKRETIKKNQVISSKILKEYDNNIIDFRSGIPELGMFPRREWGNLFNKICTNSSYSIFRYCSPEGVMELRQELSEYLFRTRGIQCSPEQIVITSGSTQGLSLIAKILYNPNSEVVTEDPIHYGLLNVILSCGYSINAVPVDDKGLKTDMINPTGKVEFIYVTPSHQFPLGGVMPIQRRIELVKFAENNNCYIIEDDYDSEFRYDGQPISSLYELEPNKVIYVGSFSKILAPALRLGYMLLPKELLHRYRNLKMYTDVHTESISQLVLAKFISEGKLEKHIWKMRKEYSKKRQELIKNLDVNFPNKYIIKGQAAGLHLVVEFEDITFTEEVLNKITRERVKVYPVESYAIHKGYHQNEIILGYGHLSVEEIEKGIMRIGKVLKKDIYRN</sequence>
<evidence type="ECO:0000256" key="1">
    <source>
        <dbReference type="ARBA" id="ARBA00005384"/>
    </source>
</evidence>
<dbReference type="GO" id="GO:0030170">
    <property type="term" value="F:pyridoxal phosphate binding"/>
    <property type="evidence" value="ECO:0007669"/>
    <property type="project" value="InterPro"/>
</dbReference>
<evidence type="ECO:0000259" key="6">
    <source>
        <dbReference type="PROSITE" id="PS50949"/>
    </source>
</evidence>
<evidence type="ECO:0000313" key="8">
    <source>
        <dbReference type="Proteomes" id="UP000656077"/>
    </source>
</evidence>
<evidence type="ECO:0000256" key="3">
    <source>
        <dbReference type="ARBA" id="ARBA00023015"/>
    </source>
</evidence>
<dbReference type="SUPFAM" id="SSF46785">
    <property type="entry name" value="Winged helix' DNA-binding domain"/>
    <property type="match status" value="1"/>
</dbReference>
<dbReference type="Gene3D" id="3.40.640.10">
    <property type="entry name" value="Type I PLP-dependent aspartate aminotransferase-like (Major domain)"/>
    <property type="match status" value="1"/>
</dbReference>
<dbReference type="PANTHER" id="PTHR46577:SF1">
    <property type="entry name" value="HTH-TYPE TRANSCRIPTIONAL REGULATORY PROTEIN GABR"/>
    <property type="match status" value="1"/>
</dbReference>
<keyword evidence="5" id="KW-0804">Transcription</keyword>
<proteinExistence type="inferred from homology"/>
<organism evidence="7 8">
    <name type="scientific">Clostridium chromiireducens</name>
    <dbReference type="NCBI Taxonomy" id="225345"/>
    <lineage>
        <taxon>Bacteria</taxon>
        <taxon>Bacillati</taxon>
        <taxon>Bacillota</taxon>
        <taxon>Clostridia</taxon>
        <taxon>Eubacteriales</taxon>
        <taxon>Clostridiaceae</taxon>
        <taxon>Clostridium</taxon>
    </lineage>
</organism>
<dbReference type="PRINTS" id="PR00035">
    <property type="entry name" value="HTHGNTR"/>
</dbReference>
<dbReference type="InterPro" id="IPR004839">
    <property type="entry name" value="Aminotransferase_I/II_large"/>
</dbReference>
<dbReference type="InterPro" id="IPR015421">
    <property type="entry name" value="PyrdxlP-dep_Trfase_major"/>
</dbReference>
<gene>
    <name evidence="7" type="ORF">GKZ28_02765</name>
</gene>
<dbReference type="SUPFAM" id="SSF53383">
    <property type="entry name" value="PLP-dependent transferases"/>
    <property type="match status" value="1"/>
</dbReference>
<dbReference type="InterPro" id="IPR051446">
    <property type="entry name" value="HTH_trans_reg/aminotransferase"/>
</dbReference>
<reference evidence="7" key="1">
    <citation type="submission" date="2019-12" db="EMBL/GenBank/DDBJ databases">
        <title>Microbes associate with the intestines of laboratory mice.</title>
        <authorList>
            <person name="Navarre W."/>
            <person name="Wong E."/>
        </authorList>
    </citation>
    <scope>NUCLEOTIDE SEQUENCE</scope>
    <source>
        <strain evidence="7">NM79_F5</strain>
    </source>
</reference>
<dbReference type="InterPro" id="IPR000524">
    <property type="entry name" value="Tscrpt_reg_HTH_GntR"/>
</dbReference>
<protein>
    <submittedName>
        <fullName evidence="7">Aminotransferase class I/II-fold pyridoxal phosphate-dependent enzyme</fullName>
    </submittedName>
</protein>
<dbReference type="Proteomes" id="UP000656077">
    <property type="component" value="Unassembled WGS sequence"/>
</dbReference>
<dbReference type="GO" id="GO:0003700">
    <property type="term" value="F:DNA-binding transcription factor activity"/>
    <property type="evidence" value="ECO:0007669"/>
    <property type="project" value="InterPro"/>
</dbReference>
<keyword evidence="7" id="KW-0808">Transferase</keyword>
<evidence type="ECO:0000256" key="2">
    <source>
        <dbReference type="ARBA" id="ARBA00022898"/>
    </source>
</evidence>
<keyword evidence="3" id="KW-0805">Transcription regulation</keyword>
<evidence type="ECO:0000256" key="4">
    <source>
        <dbReference type="ARBA" id="ARBA00023125"/>
    </source>
</evidence>
<dbReference type="InterPro" id="IPR015424">
    <property type="entry name" value="PyrdxlP-dep_Trfase"/>
</dbReference>
<evidence type="ECO:0000256" key="5">
    <source>
        <dbReference type="ARBA" id="ARBA00023163"/>
    </source>
</evidence>
<dbReference type="Pfam" id="PF00392">
    <property type="entry name" value="GntR"/>
    <property type="match status" value="1"/>
</dbReference>
<keyword evidence="7" id="KW-0032">Aminotransferase</keyword>
<evidence type="ECO:0000313" key="7">
    <source>
        <dbReference type="EMBL" id="MVX62626.1"/>
    </source>
</evidence>
<dbReference type="CDD" id="cd00609">
    <property type="entry name" value="AAT_like"/>
    <property type="match status" value="1"/>
</dbReference>
<dbReference type="GO" id="GO:0003677">
    <property type="term" value="F:DNA binding"/>
    <property type="evidence" value="ECO:0007669"/>
    <property type="project" value="UniProtKB-KW"/>
</dbReference>
<dbReference type="Gene3D" id="1.10.10.10">
    <property type="entry name" value="Winged helix-like DNA-binding domain superfamily/Winged helix DNA-binding domain"/>
    <property type="match status" value="1"/>
</dbReference>
<dbReference type="CDD" id="cd07377">
    <property type="entry name" value="WHTH_GntR"/>
    <property type="match status" value="1"/>
</dbReference>
<comment type="caution">
    <text evidence="7">The sequence shown here is derived from an EMBL/GenBank/DDBJ whole genome shotgun (WGS) entry which is preliminary data.</text>
</comment>
<name>A0A964RJE1_9CLOT</name>
<keyword evidence="4" id="KW-0238">DNA-binding</keyword>
<dbReference type="GO" id="GO:0008483">
    <property type="term" value="F:transaminase activity"/>
    <property type="evidence" value="ECO:0007669"/>
    <property type="project" value="UniProtKB-KW"/>
</dbReference>
<dbReference type="AlphaFoldDB" id="A0A964RJE1"/>
<dbReference type="Pfam" id="PF00155">
    <property type="entry name" value="Aminotran_1_2"/>
    <property type="match status" value="1"/>
</dbReference>
<dbReference type="EMBL" id="WSRQ01000003">
    <property type="protein sequence ID" value="MVX62626.1"/>
    <property type="molecule type" value="Genomic_DNA"/>
</dbReference>
<dbReference type="InterPro" id="IPR036390">
    <property type="entry name" value="WH_DNA-bd_sf"/>
</dbReference>
<accession>A0A964RJE1</accession>
<comment type="similarity">
    <text evidence="1">In the C-terminal section; belongs to the class-I pyridoxal-phosphate-dependent aminotransferase family.</text>
</comment>
<dbReference type="InterPro" id="IPR036388">
    <property type="entry name" value="WH-like_DNA-bd_sf"/>
</dbReference>